<evidence type="ECO:0000256" key="9">
    <source>
        <dbReference type="ARBA" id="ARBA00023049"/>
    </source>
</evidence>
<feature type="transmembrane region" description="Helical" evidence="11">
    <location>
        <begin position="6"/>
        <end position="34"/>
    </location>
</feature>
<dbReference type="EMBL" id="CP011126">
    <property type="protein sequence ID" value="AKQ33573.1"/>
    <property type="molecule type" value="Genomic_DNA"/>
</dbReference>
<dbReference type="GO" id="GO:0008233">
    <property type="term" value="F:peptidase activity"/>
    <property type="evidence" value="ECO:0007669"/>
    <property type="project" value="UniProtKB-KW"/>
</dbReference>
<dbReference type="NCBIfam" id="TIGR00054">
    <property type="entry name" value="RIP metalloprotease RseP"/>
    <property type="match status" value="1"/>
</dbReference>
<evidence type="ECO:0000256" key="8">
    <source>
        <dbReference type="ARBA" id="ARBA00022989"/>
    </source>
</evidence>
<evidence type="ECO:0000259" key="12">
    <source>
        <dbReference type="PROSITE" id="PS50106"/>
    </source>
</evidence>
<keyword evidence="8 11" id="KW-1133">Transmembrane helix</keyword>
<dbReference type="InterPro" id="IPR036034">
    <property type="entry name" value="PDZ_sf"/>
</dbReference>
<evidence type="ECO:0000256" key="2">
    <source>
        <dbReference type="ARBA" id="ARBA00004141"/>
    </source>
</evidence>
<dbReference type="InterPro" id="IPR008915">
    <property type="entry name" value="Peptidase_M50"/>
</dbReference>
<feature type="domain" description="PDZ" evidence="12">
    <location>
        <begin position="117"/>
        <end position="160"/>
    </location>
</feature>
<dbReference type="SMART" id="SM00228">
    <property type="entry name" value="PDZ"/>
    <property type="match status" value="2"/>
</dbReference>
<dbReference type="InterPro" id="IPR041489">
    <property type="entry name" value="PDZ_6"/>
</dbReference>
<feature type="transmembrane region" description="Helical" evidence="11">
    <location>
        <begin position="379"/>
        <end position="399"/>
    </location>
</feature>
<comment type="cofactor">
    <cofactor evidence="1 11">
        <name>Zn(2+)</name>
        <dbReference type="ChEBI" id="CHEBI:29105"/>
    </cofactor>
</comment>
<evidence type="ECO:0000256" key="5">
    <source>
        <dbReference type="ARBA" id="ARBA00022692"/>
    </source>
</evidence>
<evidence type="ECO:0000256" key="11">
    <source>
        <dbReference type="RuleBase" id="RU362031"/>
    </source>
</evidence>
<evidence type="ECO:0000313" key="14">
    <source>
        <dbReference type="Proteomes" id="UP000063965"/>
    </source>
</evidence>
<evidence type="ECO:0000256" key="6">
    <source>
        <dbReference type="ARBA" id="ARBA00022801"/>
    </source>
</evidence>
<evidence type="ECO:0000256" key="4">
    <source>
        <dbReference type="ARBA" id="ARBA00022670"/>
    </source>
</evidence>
<dbReference type="SUPFAM" id="SSF50156">
    <property type="entry name" value="PDZ domain-like"/>
    <property type="match status" value="2"/>
</dbReference>
<sequence length="456" mass="50638">MSLAIAILGAIIAIFSIIILHELGHFVVACACGIKVLRFSIGFGKALCKWKGKSGTEYILALLPLGGYVKMLGEGDEITSAKDAHRAFNQKPLFIRMLVVLAGPFTNFLLALISFWGVYLMGVTHTRPIVGEVVPHSIAAQAGIKPGDELVEIDGKAIKNWQQALMAIIALMGDRNEMEMMVKPQNSSQESLRNLELLKWNLDQRSPDVFKSLGLLPYQPRIPPVINSVMKGSPAERAQLQQGDRVKAINGQPVKDWLEVVNIVRQKPNEKIQLTVTRNDKTHLISLTTGKKYMEETTVGYLGVLSQPPPQWPDNLIYKEEYSFWGAWRSAVEQTWRLLTFNAMVMVKMIIGKVSIHTLGGPITVFQAAGKAIQAGFQVYLGFIGFISLTIGFINLLPIPGLDGGHLLFQIIEGLFRRPVPERIQIISLTLGVVFFIFLMVQATINDIARLFSFIF</sequence>
<dbReference type="Gene3D" id="2.30.42.10">
    <property type="match status" value="2"/>
</dbReference>
<dbReference type="PANTHER" id="PTHR42837:SF2">
    <property type="entry name" value="MEMBRANE METALLOPROTEASE ARASP2, CHLOROPLASTIC-RELATED"/>
    <property type="match status" value="1"/>
</dbReference>
<accession>A0ABN4HPR5</accession>
<gene>
    <name evidence="13" type="ORF">CleRT_07560</name>
</gene>
<proteinExistence type="inferred from homology"/>
<evidence type="ECO:0000256" key="7">
    <source>
        <dbReference type="ARBA" id="ARBA00022833"/>
    </source>
</evidence>
<dbReference type="CDD" id="cd23081">
    <property type="entry name" value="cpPDZ_EcRseP-like"/>
    <property type="match status" value="1"/>
</dbReference>
<dbReference type="EC" id="3.4.24.-" evidence="11"/>
<dbReference type="PROSITE" id="PS50106">
    <property type="entry name" value="PDZ"/>
    <property type="match status" value="2"/>
</dbReference>
<comment type="similarity">
    <text evidence="3 11">Belongs to the peptidase M50B family.</text>
</comment>
<evidence type="ECO:0000256" key="1">
    <source>
        <dbReference type="ARBA" id="ARBA00001947"/>
    </source>
</evidence>
<dbReference type="InterPro" id="IPR001478">
    <property type="entry name" value="PDZ"/>
</dbReference>
<keyword evidence="11" id="KW-0479">Metal-binding</keyword>
<keyword evidence="5 11" id="KW-0812">Transmembrane</keyword>
<feature type="transmembrane region" description="Helical" evidence="11">
    <location>
        <begin position="424"/>
        <end position="445"/>
    </location>
</feature>
<keyword evidence="10 11" id="KW-0472">Membrane</keyword>
<dbReference type="InterPro" id="IPR004387">
    <property type="entry name" value="Pept_M50_Zn"/>
</dbReference>
<dbReference type="Pfam" id="PF17820">
    <property type="entry name" value="PDZ_6"/>
    <property type="match status" value="2"/>
</dbReference>
<organism evidence="13 14">
    <name type="scientific">Candidatus Coxiella mudrowiae</name>
    <dbReference type="NCBI Taxonomy" id="2054173"/>
    <lineage>
        <taxon>Bacteria</taxon>
        <taxon>Pseudomonadati</taxon>
        <taxon>Pseudomonadota</taxon>
        <taxon>Gammaproteobacteria</taxon>
        <taxon>Legionellales</taxon>
        <taxon>Coxiellaceae</taxon>
        <taxon>Coxiella</taxon>
    </lineage>
</organism>
<evidence type="ECO:0000313" key="13">
    <source>
        <dbReference type="EMBL" id="AKQ33573.1"/>
    </source>
</evidence>
<keyword evidence="6 11" id="KW-0378">Hydrolase</keyword>
<comment type="subcellular location">
    <subcellularLocation>
        <location evidence="2">Membrane</location>
        <topology evidence="2">Multi-pass membrane protein</topology>
    </subcellularLocation>
</comment>
<protein>
    <recommendedName>
        <fullName evidence="11">Zinc metalloprotease</fullName>
        <ecNumber evidence="11">3.4.24.-</ecNumber>
    </recommendedName>
</protein>
<feature type="domain" description="PDZ" evidence="12">
    <location>
        <begin position="225"/>
        <end position="256"/>
    </location>
</feature>
<evidence type="ECO:0000256" key="10">
    <source>
        <dbReference type="ARBA" id="ARBA00023136"/>
    </source>
</evidence>
<dbReference type="RefSeq" id="WP_048875168.1">
    <property type="nucleotide sequence ID" value="NZ_CP011126.1"/>
</dbReference>
<keyword evidence="14" id="KW-1185">Reference proteome</keyword>
<keyword evidence="4 13" id="KW-0645">Protease</keyword>
<keyword evidence="7 11" id="KW-0862">Zinc</keyword>
<dbReference type="PANTHER" id="PTHR42837">
    <property type="entry name" value="REGULATOR OF SIGMA-E PROTEASE RSEP"/>
    <property type="match status" value="1"/>
</dbReference>
<reference evidence="13 14" key="1">
    <citation type="journal article" date="2015" name="Genome Biol. Evol.">
        <title>Distinctive Genome Reduction Rates Revealed by Genomic Analyses of Two Coxiella-Like Endosymbionts in Ticks.</title>
        <authorList>
            <person name="Gottlieb Y."/>
            <person name="Lalzar I."/>
            <person name="Klasson L."/>
        </authorList>
    </citation>
    <scope>NUCLEOTIDE SEQUENCE [LARGE SCALE GENOMIC DNA]</scope>
    <source>
        <strain evidence="13 14">CRt</strain>
    </source>
</reference>
<dbReference type="CDD" id="cd06163">
    <property type="entry name" value="S2P-M50_PDZ_RseP-like"/>
    <property type="match status" value="1"/>
</dbReference>
<dbReference type="Proteomes" id="UP000063965">
    <property type="component" value="Chromosome"/>
</dbReference>
<feature type="transmembrane region" description="Helical" evidence="11">
    <location>
        <begin position="93"/>
        <end position="119"/>
    </location>
</feature>
<dbReference type="GO" id="GO:0006508">
    <property type="term" value="P:proteolysis"/>
    <property type="evidence" value="ECO:0007669"/>
    <property type="project" value="UniProtKB-KW"/>
</dbReference>
<keyword evidence="9 11" id="KW-0482">Metalloprotease</keyword>
<name>A0ABN4HPR5_9COXI</name>
<evidence type="ECO:0000256" key="3">
    <source>
        <dbReference type="ARBA" id="ARBA00007931"/>
    </source>
</evidence>
<dbReference type="Pfam" id="PF02163">
    <property type="entry name" value="Peptidase_M50"/>
    <property type="match status" value="1"/>
</dbReference>